<organism evidence="1 2">
    <name type="scientific">Portunus trituberculatus</name>
    <name type="common">Swimming crab</name>
    <name type="synonym">Neptunus trituberculatus</name>
    <dbReference type="NCBI Taxonomy" id="210409"/>
    <lineage>
        <taxon>Eukaryota</taxon>
        <taxon>Metazoa</taxon>
        <taxon>Ecdysozoa</taxon>
        <taxon>Arthropoda</taxon>
        <taxon>Crustacea</taxon>
        <taxon>Multicrustacea</taxon>
        <taxon>Malacostraca</taxon>
        <taxon>Eumalacostraca</taxon>
        <taxon>Eucarida</taxon>
        <taxon>Decapoda</taxon>
        <taxon>Pleocyemata</taxon>
        <taxon>Brachyura</taxon>
        <taxon>Eubrachyura</taxon>
        <taxon>Portunoidea</taxon>
        <taxon>Portunidae</taxon>
        <taxon>Portuninae</taxon>
        <taxon>Portunus</taxon>
    </lineage>
</organism>
<protein>
    <submittedName>
        <fullName evidence="1">Uncharacterized protein</fullName>
    </submittedName>
</protein>
<proteinExistence type="predicted"/>
<reference evidence="1 2" key="1">
    <citation type="submission" date="2019-05" db="EMBL/GenBank/DDBJ databases">
        <title>Another draft genome of Portunus trituberculatus and its Hox gene families provides insights of decapod evolution.</title>
        <authorList>
            <person name="Jeong J.-H."/>
            <person name="Song I."/>
            <person name="Kim S."/>
            <person name="Choi T."/>
            <person name="Kim D."/>
            <person name="Ryu S."/>
            <person name="Kim W."/>
        </authorList>
    </citation>
    <scope>NUCLEOTIDE SEQUENCE [LARGE SCALE GENOMIC DNA]</scope>
    <source>
        <tissue evidence="1">Muscle</tissue>
    </source>
</reference>
<keyword evidence="2" id="KW-1185">Reference proteome</keyword>
<accession>A0A5B7IDV9</accession>
<dbReference type="Proteomes" id="UP000324222">
    <property type="component" value="Unassembled WGS sequence"/>
</dbReference>
<sequence>MDGLQRARPFTERICEVKDKVRFPKSVKVRLSSPILFSLDPLVLPHHHHHHHHYGTFPASHRDTFHHTCQPLTTCPLFHFTPSTPHINPPLLAHSYAPFYFSHHYPTTNILSFYLHLPFPFYSTSTIPHTFPITSQPHSPRKVLSTRRNRPKRLFFFFVFGPEMRGSVALLPPAPVLPPPARHLAALHLRGH</sequence>
<evidence type="ECO:0000313" key="1">
    <source>
        <dbReference type="EMBL" id="MPC79727.1"/>
    </source>
</evidence>
<dbReference type="AlphaFoldDB" id="A0A5B7IDV9"/>
<evidence type="ECO:0000313" key="2">
    <source>
        <dbReference type="Proteomes" id="UP000324222"/>
    </source>
</evidence>
<gene>
    <name evidence="1" type="ORF">E2C01_074271</name>
</gene>
<comment type="caution">
    <text evidence="1">The sequence shown here is derived from an EMBL/GenBank/DDBJ whole genome shotgun (WGS) entry which is preliminary data.</text>
</comment>
<name>A0A5B7IDV9_PORTR</name>
<dbReference type="EMBL" id="VSRR010051935">
    <property type="protein sequence ID" value="MPC79727.1"/>
    <property type="molecule type" value="Genomic_DNA"/>
</dbReference>